<protein>
    <recommendedName>
        <fullName evidence="4">NACHT-NTPase and P-loop NTPases N-terminal domain-containing protein</fullName>
    </recommendedName>
</protein>
<evidence type="ECO:0000256" key="1">
    <source>
        <dbReference type="SAM" id="SignalP"/>
    </source>
</evidence>
<sequence length="153" mass="17260">MAELITSIITIVLLEATVVEECKTHINAVQQIDESVDRLLRKVTDLHRMVSFLNSKYQQAEPGGTSEPSILVHGKITPCRDSFQEIKPMILELKARSTETFVERVSLKQNMDTVAKDIEVAVDDIGQYLTDLVLVAGTCSHLFVQIYYHSLHF</sequence>
<dbReference type="EMBL" id="JAANER010000004">
    <property type="protein sequence ID" value="KAG9190303.1"/>
    <property type="molecule type" value="Genomic_DNA"/>
</dbReference>
<dbReference type="Proteomes" id="UP001199106">
    <property type="component" value="Unassembled WGS sequence"/>
</dbReference>
<reference evidence="2" key="1">
    <citation type="submission" date="2021-07" db="EMBL/GenBank/DDBJ databases">
        <title>Genome Resource of American Ginseng Black Spot Pathogen Alternaria panax.</title>
        <authorList>
            <person name="Qiu C."/>
            <person name="Wang W."/>
            <person name="Liu Z."/>
        </authorList>
    </citation>
    <scope>NUCLEOTIDE SEQUENCE</scope>
    <source>
        <strain evidence="2">BNCC115425</strain>
    </source>
</reference>
<evidence type="ECO:0008006" key="4">
    <source>
        <dbReference type="Google" id="ProtNLM"/>
    </source>
</evidence>
<organism evidence="2 3">
    <name type="scientific">Alternaria panax</name>
    <dbReference type="NCBI Taxonomy" id="48097"/>
    <lineage>
        <taxon>Eukaryota</taxon>
        <taxon>Fungi</taxon>
        <taxon>Dikarya</taxon>
        <taxon>Ascomycota</taxon>
        <taxon>Pezizomycotina</taxon>
        <taxon>Dothideomycetes</taxon>
        <taxon>Pleosporomycetidae</taxon>
        <taxon>Pleosporales</taxon>
        <taxon>Pleosporineae</taxon>
        <taxon>Pleosporaceae</taxon>
        <taxon>Alternaria</taxon>
        <taxon>Alternaria sect. Panax</taxon>
    </lineage>
</organism>
<gene>
    <name evidence="2" type="ORF">G6011_08391</name>
</gene>
<proteinExistence type="predicted"/>
<accession>A0AAD4I8L0</accession>
<feature type="chain" id="PRO_5042250551" description="NACHT-NTPase and P-loop NTPases N-terminal domain-containing protein" evidence="1">
    <location>
        <begin position="17"/>
        <end position="153"/>
    </location>
</feature>
<evidence type="ECO:0000313" key="2">
    <source>
        <dbReference type="EMBL" id="KAG9190303.1"/>
    </source>
</evidence>
<feature type="signal peptide" evidence="1">
    <location>
        <begin position="1"/>
        <end position="16"/>
    </location>
</feature>
<keyword evidence="1" id="KW-0732">Signal</keyword>
<name>A0AAD4I8L0_9PLEO</name>
<keyword evidence="3" id="KW-1185">Reference proteome</keyword>
<comment type="caution">
    <text evidence="2">The sequence shown here is derived from an EMBL/GenBank/DDBJ whole genome shotgun (WGS) entry which is preliminary data.</text>
</comment>
<dbReference type="AlphaFoldDB" id="A0AAD4I8L0"/>
<evidence type="ECO:0000313" key="3">
    <source>
        <dbReference type="Proteomes" id="UP001199106"/>
    </source>
</evidence>